<name>B8BJB6_ORYSI</name>
<dbReference type="Gene3D" id="3.10.580.10">
    <property type="entry name" value="CBS-domain"/>
    <property type="match status" value="2"/>
</dbReference>
<dbReference type="InterPro" id="IPR050511">
    <property type="entry name" value="AMPK_gamma/SDS23_families"/>
</dbReference>
<dbReference type="PANTHER" id="PTHR13780:SF114">
    <property type="entry name" value="DOMAIN-CONTAINING PROTEIN, PUTATIVE, EXPRESSED-RELATED"/>
    <property type="match status" value="1"/>
</dbReference>
<gene>
    <name evidence="8" type="ORF">OsI_35274</name>
</gene>
<keyword evidence="1" id="KW-0677">Repeat</keyword>
<feature type="region of interest" description="Disordered" evidence="4">
    <location>
        <begin position="492"/>
        <end position="530"/>
    </location>
</feature>
<keyword evidence="5" id="KW-0812">Transmembrane</keyword>
<dbReference type="HOGENOM" id="CLU_009026_3_0_1"/>
<dbReference type="Pfam" id="PF00571">
    <property type="entry name" value="CBS"/>
    <property type="match status" value="4"/>
</dbReference>
<evidence type="ECO:0000259" key="6">
    <source>
        <dbReference type="PROSITE" id="PS51371"/>
    </source>
</evidence>
<evidence type="ECO:0000256" key="2">
    <source>
        <dbReference type="ARBA" id="ARBA00023122"/>
    </source>
</evidence>
<dbReference type="SUPFAM" id="SSF54631">
    <property type="entry name" value="CBS-domain pair"/>
    <property type="match status" value="2"/>
</dbReference>
<dbReference type="STRING" id="39946.B8BJB6"/>
<feature type="domain" description="PB1" evidence="7">
    <location>
        <begin position="404"/>
        <end position="490"/>
    </location>
</feature>
<sequence length="560" mass="60234">MSAAGVALNRRTRSRPPSVASSQKSDDPAAAVAAISTAEATPSPSHAAGERTVKKLRLTKAVTIPEGTTVAEACQRMAARRVDAVLLTDANGLLSGIVTDKDIAKRVIAEGLRVEQTITSKIMTRTPVYVMSDTLAIEALQKMVQGKFRHLPVVENGEVIAMLDIAKCLYDAISRLEKAAEQGSALAAAVEGVERQVGDNLPDHSSVIETLRERMLKPSLSTIISENTKVAIVSPWDPVCVAARKMRELRVNSVVITAGNSLQGIFTSKDVLMRVVTQNLSPELTHVEKVMTAHPECATLDTSILDALHIMHDGKFLHIPVVDGEGRVVACLDVLQITHAAISMVEGGPETTNDVANTIMQKFWDSALALEPPDEEFDSRSEISLLMPSEAGDGRSSINPPVVGNSFVFKIEDQKGRMHRFACGSESLHELVSSVVQRLGIDGEKGTVQLLYDDDEGDRVLLTTDTDLTGAVLHAKSSGLKSLRLYTDESNSSSEVTKHSSEVTNHASEVTKHTSEVTKQPPELTSSHTSQLTPARYGLMAGAVVLTGVAVMIYLRRSKV</sequence>
<feature type="domain" description="CBS" evidence="6">
    <location>
        <begin position="123"/>
        <end position="178"/>
    </location>
</feature>
<dbReference type="EMBL" id="CM000136">
    <property type="protein sequence ID" value="EEC67752.1"/>
    <property type="molecule type" value="Genomic_DNA"/>
</dbReference>
<feature type="domain" description="CBS" evidence="6">
    <location>
        <begin position="291"/>
        <end position="350"/>
    </location>
</feature>
<dbReference type="SMART" id="SM00116">
    <property type="entry name" value="CBS"/>
    <property type="match status" value="4"/>
</dbReference>
<dbReference type="CDD" id="cd17781">
    <property type="entry name" value="CBS_pair_MUG70_1"/>
    <property type="match status" value="1"/>
</dbReference>
<dbReference type="InterPro" id="IPR000644">
    <property type="entry name" value="CBS_dom"/>
</dbReference>
<dbReference type="PROSITE" id="PS51745">
    <property type="entry name" value="PB1"/>
    <property type="match status" value="1"/>
</dbReference>
<evidence type="ECO:0000256" key="4">
    <source>
        <dbReference type="SAM" id="MobiDB-lite"/>
    </source>
</evidence>
<evidence type="ECO:0000259" key="7">
    <source>
        <dbReference type="PROSITE" id="PS51745"/>
    </source>
</evidence>
<dbReference type="Pfam" id="PF00564">
    <property type="entry name" value="PB1"/>
    <property type="match status" value="1"/>
</dbReference>
<evidence type="ECO:0000313" key="8">
    <source>
        <dbReference type="EMBL" id="EEC67752.1"/>
    </source>
</evidence>
<keyword evidence="9" id="KW-1185">Reference proteome</keyword>
<evidence type="ECO:0000256" key="3">
    <source>
        <dbReference type="PROSITE-ProRule" id="PRU00703"/>
    </source>
</evidence>
<evidence type="ECO:0000313" key="9">
    <source>
        <dbReference type="Proteomes" id="UP000007015"/>
    </source>
</evidence>
<dbReference type="Gramene" id="BGIOSGA034423-TA">
    <property type="protein sequence ID" value="BGIOSGA034423-PA"/>
    <property type="gene ID" value="BGIOSGA034423"/>
</dbReference>
<organism evidence="8 9">
    <name type="scientific">Oryza sativa subsp. indica</name>
    <name type="common">Rice</name>
    <dbReference type="NCBI Taxonomy" id="39946"/>
    <lineage>
        <taxon>Eukaryota</taxon>
        <taxon>Viridiplantae</taxon>
        <taxon>Streptophyta</taxon>
        <taxon>Embryophyta</taxon>
        <taxon>Tracheophyta</taxon>
        <taxon>Spermatophyta</taxon>
        <taxon>Magnoliopsida</taxon>
        <taxon>Liliopsida</taxon>
        <taxon>Poales</taxon>
        <taxon>Poaceae</taxon>
        <taxon>BOP clade</taxon>
        <taxon>Oryzoideae</taxon>
        <taxon>Oryzeae</taxon>
        <taxon>Oryzinae</taxon>
        <taxon>Oryza</taxon>
        <taxon>Oryza sativa</taxon>
    </lineage>
</organism>
<keyword evidence="5" id="KW-1133">Transmembrane helix</keyword>
<dbReference type="PANTHER" id="PTHR13780">
    <property type="entry name" value="AMP-ACTIVATED PROTEIN KINASE, GAMMA REGULATORY SUBUNIT"/>
    <property type="match status" value="1"/>
</dbReference>
<dbReference type="AlphaFoldDB" id="B8BJB6"/>
<evidence type="ECO:0000256" key="1">
    <source>
        <dbReference type="ARBA" id="ARBA00022737"/>
    </source>
</evidence>
<keyword evidence="5" id="KW-0472">Membrane</keyword>
<feature type="domain" description="CBS" evidence="6">
    <location>
        <begin position="57"/>
        <end position="114"/>
    </location>
</feature>
<dbReference type="Proteomes" id="UP000007015">
    <property type="component" value="Chromosome 11"/>
</dbReference>
<dbReference type="SMART" id="SM00666">
    <property type="entry name" value="PB1"/>
    <property type="match status" value="1"/>
</dbReference>
<dbReference type="InterPro" id="IPR046342">
    <property type="entry name" value="CBS_dom_sf"/>
</dbReference>
<accession>B8BJB6</accession>
<dbReference type="CDD" id="cd17782">
    <property type="entry name" value="CBS_pair_MUG70_2"/>
    <property type="match status" value="1"/>
</dbReference>
<feature type="domain" description="CBS" evidence="6">
    <location>
        <begin position="226"/>
        <end position="283"/>
    </location>
</feature>
<reference evidence="8 9" key="1">
    <citation type="journal article" date="2005" name="PLoS Biol.">
        <title>The genomes of Oryza sativa: a history of duplications.</title>
        <authorList>
            <person name="Yu J."/>
            <person name="Wang J."/>
            <person name="Lin W."/>
            <person name="Li S."/>
            <person name="Li H."/>
            <person name="Zhou J."/>
            <person name="Ni P."/>
            <person name="Dong W."/>
            <person name="Hu S."/>
            <person name="Zeng C."/>
            <person name="Zhang J."/>
            <person name="Zhang Y."/>
            <person name="Li R."/>
            <person name="Xu Z."/>
            <person name="Li S."/>
            <person name="Li X."/>
            <person name="Zheng H."/>
            <person name="Cong L."/>
            <person name="Lin L."/>
            <person name="Yin J."/>
            <person name="Geng J."/>
            <person name="Li G."/>
            <person name="Shi J."/>
            <person name="Liu J."/>
            <person name="Lv H."/>
            <person name="Li J."/>
            <person name="Wang J."/>
            <person name="Deng Y."/>
            <person name="Ran L."/>
            <person name="Shi X."/>
            <person name="Wang X."/>
            <person name="Wu Q."/>
            <person name="Li C."/>
            <person name="Ren X."/>
            <person name="Wang J."/>
            <person name="Wang X."/>
            <person name="Li D."/>
            <person name="Liu D."/>
            <person name="Zhang X."/>
            <person name="Ji Z."/>
            <person name="Zhao W."/>
            <person name="Sun Y."/>
            <person name="Zhang Z."/>
            <person name="Bao J."/>
            <person name="Han Y."/>
            <person name="Dong L."/>
            <person name="Ji J."/>
            <person name="Chen P."/>
            <person name="Wu S."/>
            <person name="Liu J."/>
            <person name="Xiao Y."/>
            <person name="Bu D."/>
            <person name="Tan J."/>
            <person name="Yang L."/>
            <person name="Ye C."/>
            <person name="Zhang J."/>
            <person name="Xu J."/>
            <person name="Zhou Y."/>
            <person name="Yu Y."/>
            <person name="Zhang B."/>
            <person name="Zhuang S."/>
            <person name="Wei H."/>
            <person name="Liu B."/>
            <person name="Lei M."/>
            <person name="Yu H."/>
            <person name="Li Y."/>
            <person name="Xu H."/>
            <person name="Wei S."/>
            <person name="He X."/>
            <person name="Fang L."/>
            <person name="Zhang Z."/>
            <person name="Zhang Y."/>
            <person name="Huang X."/>
            <person name="Su Z."/>
            <person name="Tong W."/>
            <person name="Li J."/>
            <person name="Tong Z."/>
            <person name="Li S."/>
            <person name="Ye J."/>
            <person name="Wang L."/>
            <person name="Fang L."/>
            <person name="Lei T."/>
            <person name="Chen C."/>
            <person name="Chen H."/>
            <person name="Xu Z."/>
            <person name="Li H."/>
            <person name="Huang H."/>
            <person name="Zhang F."/>
            <person name="Xu H."/>
            <person name="Li N."/>
            <person name="Zhao C."/>
            <person name="Li S."/>
            <person name="Dong L."/>
            <person name="Huang Y."/>
            <person name="Li L."/>
            <person name="Xi Y."/>
            <person name="Qi Q."/>
            <person name="Li W."/>
            <person name="Zhang B."/>
            <person name="Hu W."/>
            <person name="Zhang Y."/>
            <person name="Tian X."/>
            <person name="Jiao Y."/>
            <person name="Liang X."/>
            <person name="Jin J."/>
            <person name="Gao L."/>
            <person name="Zheng W."/>
            <person name="Hao B."/>
            <person name="Liu S."/>
            <person name="Wang W."/>
            <person name="Yuan L."/>
            <person name="Cao M."/>
            <person name="McDermott J."/>
            <person name="Samudrala R."/>
            <person name="Wang J."/>
            <person name="Wong G.K."/>
            <person name="Yang H."/>
        </authorList>
    </citation>
    <scope>NUCLEOTIDE SEQUENCE [LARGE SCALE GENOMIC DNA]</scope>
    <source>
        <strain evidence="9">cv. 93-11</strain>
    </source>
</reference>
<dbReference type="InterPro" id="IPR000270">
    <property type="entry name" value="PB1_dom"/>
</dbReference>
<dbReference type="CDD" id="cd06409">
    <property type="entry name" value="PB1_MUG70"/>
    <property type="match status" value="1"/>
</dbReference>
<protein>
    <submittedName>
        <fullName evidence="8">Uncharacterized protein</fullName>
    </submittedName>
</protein>
<feature type="transmembrane region" description="Helical" evidence="5">
    <location>
        <begin position="537"/>
        <end position="555"/>
    </location>
</feature>
<proteinExistence type="predicted"/>
<keyword evidence="2 3" id="KW-0129">CBS domain</keyword>
<feature type="region of interest" description="Disordered" evidence="4">
    <location>
        <begin position="1"/>
        <end position="51"/>
    </location>
</feature>
<dbReference type="SUPFAM" id="SSF54277">
    <property type="entry name" value="CAD &amp; PB1 domains"/>
    <property type="match status" value="1"/>
</dbReference>
<dbReference type="PROSITE" id="PS51371">
    <property type="entry name" value="CBS"/>
    <property type="match status" value="4"/>
</dbReference>
<dbReference type="InterPro" id="IPR053793">
    <property type="entry name" value="PB1-like"/>
</dbReference>
<evidence type="ECO:0000256" key="5">
    <source>
        <dbReference type="SAM" id="Phobius"/>
    </source>
</evidence>
<feature type="compositionally biased region" description="Low complexity" evidence="4">
    <location>
        <begin position="29"/>
        <end position="40"/>
    </location>
</feature>
<dbReference type="OMA" id="HMRIFSF"/>